<dbReference type="PANTHER" id="PTHR30591:SF1">
    <property type="entry name" value="RECBCD ENZYME SUBUNIT RECC"/>
    <property type="match status" value="1"/>
</dbReference>
<evidence type="ECO:0000256" key="1">
    <source>
        <dbReference type="ARBA" id="ARBA00022485"/>
    </source>
</evidence>
<comment type="cofactor">
    <cofactor evidence="14">
        <name>Mg(2+)</name>
        <dbReference type="ChEBI" id="CHEBI:18420"/>
    </cofactor>
</comment>
<comment type="similarity">
    <text evidence="14">Belongs to the helicase family. AddB/RexB type 1 subfamily.</text>
</comment>
<keyword evidence="3 14" id="KW-0479">Metal-binding</keyword>
<keyword evidence="10 14" id="KW-0408">Iron</keyword>
<evidence type="ECO:0000256" key="13">
    <source>
        <dbReference type="ARBA" id="ARBA00023204"/>
    </source>
</evidence>
<feature type="binding site" evidence="14">
    <location>
        <position position="1130"/>
    </location>
    <ligand>
        <name>[4Fe-4S] cluster</name>
        <dbReference type="ChEBI" id="CHEBI:49883"/>
    </ligand>
</feature>
<evidence type="ECO:0000256" key="5">
    <source>
        <dbReference type="ARBA" id="ARBA00022763"/>
    </source>
</evidence>
<dbReference type="InterPro" id="IPR049035">
    <property type="entry name" value="ADDB_N"/>
</dbReference>
<keyword evidence="9 14" id="KW-0067">ATP-binding</keyword>
<comment type="cofactor">
    <cofactor evidence="14">
        <name>[4Fe-4S] cluster</name>
        <dbReference type="ChEBI" id="CHEBI:49883"/>
    </cofactor>
    <text evidence="14">Binds 1 [4Fe-4S] cluster.</text>
</comment>
<evidence type="ECO:0000256" key="4">
    <source>
        <dbReference type="ARBA" id="ARBA00022741"/>
    </source>
</evidence>
<dbReference type="GO" id="GO:0004386">
    <property type="term" value="F:helicase activity"/>
    <property type="evidence" value="ECO:0007669"/>
    <property type="project" value="UniProtKB-KW"/>
</dbReference>
<keyword evidence="13 14" id="KW-0234">DNA repair</keyword>
<accession>A0A0D1IRJ9</accession>
<evidence type="ECO:0000256" key="14">
    <source>
        <dbReference type="HAMAP-Rule" id="MF_01452"/>
    </source>
</evidence>
<dbReference type="Gene3D" id="6.10.140.1030">
    <property type="match status" value="1"/>
</dbReference>
<feature type="binding site" evidence="14">
    <location>
        <position position="801"/>
    </location>
    <ligand>
        <name>[4Fe-4S] cluster</name>
        <dbReference type="ChEBI" id="CHEBI:49883"/>
    </ligand>
</feature>
<dbReference type="InterPro" id="IPR014140">
    <property type="entry name" value="DNA_helicase_suAddB"/>
</dbReference>
<dbReference type="Proteomes" id="UP000032247">
    <property type="component" value="Unassembled WGS sequence"/>
</dbReference>
<keyword evidence="1 14" id="KW-0004">4Fe-4S</keyword>
<gene>
    <name evidence="14" type="primary">addB</name>
    <name evidence="16" type="ORF">SC09_Contig19orf00337</name>
</gene>
<keyword evidence="4 14" id="KW-0547">Nucleotide-binding</keyword>
<evidence type="ECO:0000256" key="7">
    <source>
        <dbReference type="ARBA" id="ARBA00022806"/>
    </source>
</evidence>
<keyword evidence="11 14" id="KW-0411">Iron-sulfur</keyword>
<feature type="binding site" evidence="14">
    <location>
        <position position="1124"/>
    </location>
    <ligand>
        <name>[4Fe-4S] cluster</name>
        <dbReference type="ChEBI" id="CHEBI:49883"/>
    </ligand>
</feature>
<evidence type="ECO:0000313" key="17">
    <source>
        <dbReference type="Proteomes" id="UP000032247"/>
    </source>
</evidence>
<comment type="subunit">
    <text evidence="14">Heterodimer of AddA and AddB.</text>
</comment>
<organism evidence="16 17">
    <name type="scientific">Bacillus subtilis</name>
    <dbReference type="NCBI Taxonomy" id="1423"/>
    <lineage>
        <taxon>Bacteria</taxon>
        <taxon>Bacillati</taxon>
        <taxon>Bacillota</taxon>
        <taxon>Bacilli</taxon>
        <taxon>Bacillales</taxon>
        <taxon>Bacillaceae</taxon>
        <taxon>Bacillus</taxon>
    </lineage>
</organism>
<keyword evidence="8 14" id="KW-0269">Exonuclease</keyword>
<dbReference type="SUPFAM" id="SSF52540">
    <property type="entry name" value="P-loop containing nucleoside triphosphate hydrolases"/>
    <property type="match status" value="1"/>
</dbReference>
<evidence type="ECO:0000256" key="9">
    <source>
        <dbReference type="ARBA" id="ARBA00022840"/>
    </source>
</evidence>
<dbReference type="InterPro" id="IPR038726">
    <property type="entry name" value="PDDEXK_AddAB-type"/>
</dbReference>
<evidence type="ECO:0000256" key="12">
    <source>
        <dbReference type="ARBA" id="ARBA00023125"/>
    </source>
</evidence>
<evidence type="ECO:0000256" key="6">
    <source>
        <dbReference type="ARBA" id="ARBA00022801"/>
    </source>
</evidence>
<keyword evidence="12 14" id="KW-0238">DNA-binding</keyword>
<dbReference type="AlphaFoldDB" id="A0A0D1IRJ9"/>
<dbReference type="HAMAP" id="MF_01452">
    <property type="entry name" value="AddB_type1"/>
    <property type="match status" value="1"/>
</dbReference>
<evidence type="ECO:0000256" key="8">
    <source>
        <dbReference type="ARBA" id="ARBA00022839"/>
    </source>
</evidence>
<dbReference type="InterPro" id="IPR011604">
    <property type="entry name" value="PDDEXK-like_dom_sf"/>
</dbReference>
<evidence type="ECO:0000313" key="16">
    <source>
        <dbReference type="EMBL" id="KIU12008.1"/>
    </source>
</evidence>
<dbReference type="EC" id="3.1.-.-" evidence="14"/>
<dbReference type="FunFam" id="3.90.320.10:FF:000006">
    <property type="entry name" value="ATP-dependent helicase/deoxyribonuclease subunit B"/>
    <property type="match status" value="1"/>
</dbReference>
<feature type="domain" description="UvrD-like helicase C-terminal" evidence="15">
    <location>
        <begin position="281"/>
        <end position="586"/>
    </location>
</feature>
<feature type="binding site" evidence="14">
    <location>
        <position position="1121"/>
    </location>
    <ligand>
        <name>[4Fe-4S] cluster</name>
        <dbReference type="ChEBI" id="CHEBI:49883"/>
    </ligand>
</feature>
<dbReference type="STRING" id="483913.AN935_05510"/>
<dbReference type="PATRIC" id="fig|1423.173.peg.889"/>
<evidence type="ECO:0000256" key="3">
    <source>
        <dbReference type="ARBA" id="ARBA00022723"/>
    </source>
</evidence>
<dbReference type="GO" id="GO:0005524">
    <property type="term" value="F:ATP binding"/>
    <property type="evidence" value="ECO:0007669"/>
    <property type="project" value="UniProtKB-UniRule"/>
</dbReference>
<evidence type="ECO:0000259" key="15">
    <source>
        <dbReference type="PROSITE" id="PS51217"/>
    </source>
</evidence>
<keyword evidence="5 14" id="KW-0227">DNA damage</keyword>
<dbReference type="InterPro" id="IPR014017">
    <property type="entry name" value="DNA_helicase_UvrD-like_C"/>
</dbReference>
<dbReference type="Gene3D" id="3.40.50.300">
    <property type="entry name" value="P-loop containing nucleotide triphosphate hydrolases"/>
    <property type="match status" value="3"/>
</dbReference>
<dbReference type="GO" id="GO:0008409">
    <property type="term" value="F:5'-3' exonuclease activity"/>
    <property type="evidence" value="ECO:0007669"/>
    <property type="project" value="UniProtKB-UniRule"/>
</dbReference>
<proteinExistence type="inferred from homology"/>
<evidence type="ECO:0000256" key="10">
    <source>
        <dbReference type="ARBA" id="ARBA00023004"/>
    </source>
</evidence>
<dbReference type="Pfam" id="PF12705">
    <property type="entry name" value="PDDEXK_1"/>
    <property type="match status" value="1"/>
</dbReference>
<reference evidence="16 17" key="1">
    <citation type="submission" date="2014-12" db="EMBL/GenBank/DDBJ databases">
        <title>Comparative genome analysis of Bacillus coagulans HM-08, Clostridium butyricum HM-68, Bacillus subtilis HM-66 and Bacillus licheniformis BL-09.</title>
        <authorList>
            <person name="Zhang H."/>
        </authorList>
    </citation>
    <scope>NUCLEOTIDE SEQUENCE [LARGE SCALE GENOMIC DNA]</scope>
    <source>
        <strain evidence="16 17">HM-66</strain>
    </source>
</reference>
<dbReference type="NCBIfam" id="TIGR02773">
    <property type="entry name" value="addB_Gpos"/>
    <property type="match status" value="1"/>
</dbReference>
<keyword evidence="6 14" id="KW-0378">Hydrolase</keyword>
<evidence type="ECO:0000256" key="11">
    <source>
        <dbReference type="ARBA" id="ARBA00023014"/>
    </source>
</evidence>
<dbReference type="GO" id="GO:0051539">
    <property type="term" value="F:4 iron, 4 sulfur cluster binding"/>
    <property type="evidence" value="ECO:0007669"/>
    <property type="project" value="UniProtKB-KW"/>
</dbReference>
<comment type="function">
    <text evidence="14">The heterodimer acts as both an ATP-dependent DNA helicase and an ATP-dependent, dual-direction single-stranded exonuclease. Recognizes the chi site generating a DNA molecule suitable for the initiation of homologous recombination. The AddB subunit has 5' -&gt; 3' nuclease activity but not helicase activity.</text>
</comment>
<dbReference type="EMBL" id="JXBC01000002">
    <property type="protein sequence ID" value="KIU12008.1"/>
    <property type="molecule type" value="Genomic_DNA"/>
</dbReference>
<dbReference type="Gene3D" id="3.90.320.10">
    <property type="match status" value="1"/>
</dbReference>
<dbReference type="GO" id="GO:0003690">
    <property type="term" value="F:double-stranded DNA binding"/>
    <property type="evidence" value="ECO:0007669"/>
    <property type="project" value="UniProtKB-UniRule"/>
</dbReference>
<dbReference type="GO" id="GO:0046872">
    <property type="term" value="F:metal ion binding"/>
    <property type="evidence" value="ECO:0007669"/>
    <property type="project" value="UniProtKB-KW"/>
</dbReference>
<dbReference type="PANTHER" id="PTHR30591">
    <property type="entry name" value="RECBCD ENZYME SUBUNIT RECC"/>
    <property type="match status" value="1"/>
</dbReference>
<dbReference type="Pfam" id="PF13361">
    <property type="entry name" value="UvrD_C"/>
    <property type="match status" value="1"/>
</dbReference>
<dbReference type="Pfam" id="PF21445">
    <property type="entry name" value="ADDB_N"/>
    <property type="match status" value="1"/>
</dbReference>
<dbReference type="PROSITE" id="PS51217">
    <property type="entry name" value="UVRD_HELICASE_CTER"/>
    <property type="match status" value="1"/>
</dbReference>
<name>A0A0D1IRJ9_BACIU</name>
<protein>
    <recommendedName>
        <fullName evidence="14">ATP-dependent helicase/deoxyribonuclease subunit B</fullName>
        <ecNumber evidence="14">3.1.-.-</ecNumber>
    </recommendedName>
    <alternativeName>
        <fullName evidence="14">ATP-dependent helicase/nuclease subunit AddB</fullName>
    </alternativeName>
</protein>
<sequence length="1166" mass="134613">MGAEFLVGRSGSGKTKLIIDSIQDELRRAPFGKPIIFLVPDQMTFLMEYELAKTPDMGGMIRAQVFSFSRLAWRVLQHTGGMSRPFLTSTGVQMLLRKLIEEHKQEFKVYQKASDKSGFTAQVDRMLTEFKRYCLEPEDIRRMAESGTASEYRGERVLSEKLHDLSILYQQMEKSLADQYLHSEDYLTLLAEHIPLAEDIKGAHIYVDGFYQFTPQEFRVLEQLMVHAEHITFSLTADKPSYEREPHELELFRMTGKTYYRLHQKAKELNLDITYKELSGTERHTKTPELAHLEAQYEARPAVPYAEKQEALTVMQAANRRAELEGIAREIHALVREKGYRYKDVAILARQPEDYKDMVKEVFADYEIPYFIDGKASMLNHPLIEFIRSSLDVLKGNWRYEAVFRCVKTELLFPLNEPKAKVREQVDQLENYCIAYGIKGDRWTKGDRFQYRRFVSLDDDFAQTDQEIEMENMLNDTRDWIVPPLFQLQKRMKKAKTVQEKAEALYRYLEETDVPLKLDQERQRAEDDGRIIEAQQHQQAWDAVIQLLEEFVEMMGDDEISLDLFQQMIEAGAESLTFSLIPPALDQVFVGNMDLSRMYGTSCTFVLGANDGVLPARPDENGVLSDDDREWLKTIGVELSSGGRERLLDEHFLIYMAFSSPSDRLYVSYPIADAEGKTLLPSMIVKRLEELFPYHKERLLTNEPEQVSDEEQLMYVVNKSVAQSFTASQLRLWTREYDISDVWWSTYNVLMSEPDRLQSKKLFSSLFFRNEVKQLERSVSRQLYGERIQGSVSRMETFNACPFSHFASHGLHLKERQFFKLEAPDIGQLFHSSLKLISDRLREQKLDWRDLTKEQCELFSYDAVERLAPKLQKEILLSSNRHYYVKEKLQKIVTRVSGILSEHAKASGFVPIGLELGFGGKGPLPPLTFQLKNGCTMELVGRIDRVDKAESSKGLLLRIVDYKSSDKGLDLAEVYYGLALQMLTYLDLSITHSADWLGMRATPAGVLYFHIHDPMIQSNLPLGLDEIEQEIFKKFKMKGLLLGDQEVVRLMDTTLQEGRSNIINAGLKKDGSLRSDSAAVGEKEFDLLTKHVRRTFQEAGEQITDGRVSIEPYKMKNKTPCTYCAFKSVCQFDESLEENEYRPLKAEKDKTILEWIKKEADGNEHS</sequence>
<dbReference type="InterPro" id="IPR027417">
    <property type="entry name" value="P-loop_NTPase"/>
</dbReference>
<keyword evidence="7 14" id="KW-0347">Helicase</keyword>
<keyword evidence="2 14" id="KW-0540">Nuclease</keyword>
<evidence type="ECO:0000256" key="2">
    <source>
        <dbReference type="ARBA" id="ARBA00022722"/>
    </source>
</evidence>
<dbReference type="GO" id="GO:0000724">
    <property type="term" value="P:double-strand break repair via homologous recombination"/>
    <property type="evidence" value="ECO:0007669"/>
    <property type="project" value="UniProtKB-UniRule"/>
</dbReference>
<comment type="miscellaneous">
    <text evidence="14">Despite having conserved helicase domains, this subunit does not have helicase activity.</text>
</comment>
<comment type="caution">
    <text evidence="16">The sequence shown here is derived from an EMBL/GenBank/DDBJ whole genome shotgun (WGS) entry which is preliminary data.</text>
</comment>